<reference evidence="2" key="1">
    <citation type="submission" date="2014-09" db="EMBL/GenBank/DDBJ databases">
        <authorList>
            <person name="Magalhaes I.L.F."/>
            <person name="Oliveira U."/>
            <person name="Santos F.R."/>
            <person name="Vidigal T.H.D.A."/>
            <person name="Brescovit A.D."/>
            <person name="Santos A.J."/>
        </authorList>
    </citation>
    <scope>NUCLEOTIDE SEQUENCE</scope>
    <source>
        <tissue evidence="2">Shoot tissue taken approximately 20 cm above the soil surface</tissue>
    </source>
</reference>
<keyword evidence="1" id="KW-0812">Transmembrane</keyword>
<accession>A0A0A9EN80</accession>
<dbReference type="EMBL" id="GBRH01195726">
    <property type="protein sequence ID" value="JAE02170.1"/>
    <property type="molecule type" value="Transcribed_RNA"/>
</dbReference>
<protein>
    <submittedName>
        <fullName evidence="2">Uncharacterized protein</fullName>
    </submittedName>
</protein>
<evidence type="ECO:0000256" key="1">
    <source>
        <dbReference type="SAM" id="Phobius"/>
    </source>
</evidence>
<keyword evidence="1" id="KW-1133">Transmembrane helix</keyword>
<reference evidence="2" key="2">
    <citation type="journal article" date="2015" name="Data Brief">
        <title>Shoot transcriptome of the giant reed, Arundo donax.</title>
        <authorList>
            <person name="Barrero R.A."/>
            <person name="Guerrero F.D."/>
            <person name="Moolhuijzen P."/>
            <person name="Goolsby J.A."/>
            <person name="Tidwell J."/>
            <person name="Bellgard S.E."/>
            <person name="Bellgard M.I."/>
        </authorList>
    </citation>
    <scope>NUCLEOTIDE SEQUENCE</scope>
    <source>
        <tissue evidence="2">Shoot tissue taken approximately 20 cm above the soil surface</tissue>
    </source>
</reference>
<name>A0A0A9EN80_ARUDO</name>
<evidence type="ECO:0000313" key="2">
    <source>
        <dbReference type="EMBL" id="JAE02170.1"/>
    </source>
</evidence>
<sequence>MLAPKLVQITQNFLRYASVLTLMHLNTYSLAILPSLLNNASMQSGMPSPFSLLVSRECKLY</sequence>
<proteinExistence type="predicted"/>
<dbReference type="AlphaFoldDB" id="A0A0A9EN80"/>
<organism evidence="2">
    <name type="scientific">Arundo donax</name>
    <name type="common">Giant reed</name>
    <name type="synonym">Donax arundinaceus</name>
    <dbReference type="NCBI Taxonomy" id="35708"/>
    <lineage>
        <taxon>Eukaryota</taxon>
        <taxon>Viridiplantae</taxon>
        <taxon>Streptophyta</taxon>
        <taxon>Embryophyta</taxon>
        <taxon>Tracheophyta</taxon>
        <taxon>Spermatophyta</taxon>
        <taxon>Magnoliopsida</taxon>
        <taxon>Liliopsida</taxon>
        <taxon>Poales</taxon>
        <taxon>Poaceae</taxon>
        <taxon>PACMAD clade</taxon>
        <taxon>Arundinoideae</taxon>
        <taxon>Arundineae</taxon>
        <taxon>Arundo</taxon>
    </lineage>
</organism>
<feature type="transmembrane region" description="Helical" evidence="1">
    <location>
        <begin position="13"/>
        <end position="37"/>
    </location>
</feature>
<keyword evidence="1" id="KW-0472">Membrane</keyword>